<dbReference type="Ensembl" id="ENSGACT00000050145.1">
    <property type="protein sequence ID" value="ENSGACP00000036637.1"/>
    <property type="gene ID" value="ENSGACG00000037645.1"/>
</dbReference>
<evidence type="ECO:0000259" key="3">
    <source>
        <dbReference type="Pfam" id="PF07989"/>
    </source>
</evidence>
<dbReference type="InterPro" id="IPR042791">
    <property type="entry name" value="CDK5RAP2"/>
</dbReference>
<dbReference type="GO" id="GO:0090266">
    <property type="term" value="P:regulation of mitotic cell cycle spindle assembly checkpoint"/>
    <property type="evidence" value="ECO:0007669"/>
    <property type="project" value="TreeGrafter"/>
</dbReference>
<keyword evidence="5" id="KW-1185">Reference proteome</keyword>
<evidence type="ECO:0000256" key="1">
    <source>
        <dbReference type="ARBA" id="ARBA00004496"/>
    </source>
</evidence>
<dbReference type="GO" id="GO:0000242">
    <property type="term" value="C:pericentriolar material"/>
    <property type="evidence" value="ECO:0007669"/>
    <property type="project" value="TreeGrafter"/>
</dbReference>
<dbReference type="GO" id="GO:0007059">
    <property type="term" value="P:chromosome segregation"/>
    <property type="evidence" value="ECO:0007669"/>
    <property type="project" value="TreeGrafter"/>
</dbReference>
<dbReference type="GO" id="GO:0001578">
    <property type="term" value="P:microtubule bundle formation"/>
    <property type="evidence" value="ECO:0007669"/>
    <property type="project" value="TreeGrafter"/>
</dbReference>
<dbReference type="GO" id="GO:0007099">
    <property type="term" value="P:centriole replication"/>
    <property type="evidence" value="ECO:0007669"/>
    <property type="project" value="TreeGrafter"/>
</dbReference>
<dbReference type="GO" id="GO:0005737">
    <property type="term" value="C:cytoplasm"/>
    <property type="evidence" value="ECO:0007669"/>
    <property type="project" value="UniProtKB-SubCell"/>
</dbReference>
<proteinExistence type="predicted"/>
<reference evidence="4 5" key="1">
    <citation type="journal article" date="2021" name="G3 (Bethesda)">
        <title>Improved contiguity of the threespine stickleback genome using long-read sequencing.</title>
        <authorList>
            <person name="Nath S."/>
            <person name="Shaw D.E."/>
            <person name="White M.A."/>
        </authorList>
    </citation>
    <scope>NUCLEOTIDE SEQUENCE [LARGE SCALE GENOMIC DNA]</scope>
    <source>
        <strain evidence="4 5">Lake Benthic</strain>
    </source>
</reference>
<dbReference type="Proteomes" id="UP000007635">
    <property type="component" value="Chromosome VIII"/>
</dbReference>
<sequence>MTKPWNKGTDHLGSVSLGELVSSALSFHILRGTEWGAAMPPTTEPPVAMSNAGFPGCRTISQHLNDLKKENFSLKLRIYFLEEKIQQKFEESSDGVHKRVSVDTHLCFGSYQTRALDAFLHRLCSPGGLVVVQSCRFVFDSY</sequence>
<dbReference type="Pfam" id="PF07989">
    <property type="entry name" value="Cnn_1N"/>
    <property type="match status" value="1"/>
</dbReference>
<dbReference type="GO" id="GO:0046600">
    <property type="term" value="P:negative regulation of centriole replication"/>
    <property type="evidence" value="ECO:0007669"/>
    <property type="project" value="TreeGrafter"/>
</dbReference>
<dbReference type="GO" id="GO:0008017">
    <property type="term" value="F:microtubule binding"/>
    <property type="evidence" value="ECO:0007669"/>
    <property type="project" value="TreeGrafter"/>
</dbReference>
<dbReference type="PANTHER" id="PTHR46930:SF1">
    <property type="entry name" value="CDK5 REGULATORY SUBUNIT-ASSOCIATED PROTEIN 2"/>
    <property type="match status" value="1"/>
</dbReference>
<organism evidence="4 5">
    <name type="scientific">Gasterosteus aculeatus aculeatus</name>
    <name type="common">three-spined stickleback</name>
    <dbReference type="NCBI Taxonomy" id="481459"/>
    <lineage>
        <taxon>Eukaryota</taxon>
        <taxon>Metazoa</taxon>
        <taxon>Chordata</taxon>
        <taxon>Craniata</taxon>
        <taxon>Vertebrata</taxon>
        <taxon>Euteleostomi</taxon>
        <taxon>Actinopterygii</taxon>
        <taxon>Neopterygii</taxon>
        <taxon>Teleostei</taxon>
        <taxon>Neoteleostei</taxon>
        <taxon>Acanthomorphata</taxon>
        <taxon>Eupercaria</taxon>
        <taxon>Perciformes</taxon>
        <taxon>Cottioidei</taxon>
        <taxon>Gasterosteales</taxon>
        <taxon>Gasterosteidae</taxon>
        <taxon>Gasterosteus</taxon>
    </lineage>
</organism>
<evidence type="ECO:0000256" key="2">
    <source>
        <dbReference type="ARBA" id="ARBA00022490"/>
    </source>
</evidence>
<dbReference type="PANTHER" id="PTHR46930">
    <property type="entry name" value="CDK5 REGULATORY SUBUNIT-ASSOCIATED PROTEIN 2"/>
    <property type="match status" value="1"/>
</dbReference>
<evidence type="ECO:0000313" key="4">
    <source>
        <dbReference type="Ensembl" id="ENSGACP00000036637.1"/>
    </source>
</evidence>
<name>A0AAQ4PD91_GASAC</name>
<dbReference type="GO" id="GO:0043015">
    <property type="term" value="F:gamma-tubulin binding"/>
    <property type="evidence" value="ECO:0007669"/>
    <property type="project" value="TreeGrafter"/>
</dbReference>
<protein>
    <recommendedName>
        <fullName evidence="3">Centrosomin N-terminal motif 1 domain-containing protein</fullName>
    </recommendedName>
</protein>
<dbReference type="GO" id="GO:0000132">
    <property type="term" value="P:establishment of mitotic spindle orientation"/>
    <property type="evidence" value="ECO:0007669"/>
    <property type="project" value="TreeGrafter"/>
</dbReference>
<dbReference type="AlphaFoldDB" id="A0AAQ4PD91"/>
<reference evidence="4" key="3">
    <citation type="submission" date="2025-09" db="UniProtKB">
        <authorList>
            <consortium name="Ensembl"/>
        </authorList>
    </citation>
    <scope>IDENTIFICATION</scope>
</reference>
<dbReference type="GeneTree" id="ENSGT01150000287019"/>
<accession>A0AAQ4PD91</accession>
<dbReference type="InterPro" id="IPR012943">
    <property type="entry name" value="Cnn_1N"/>
</dbReference>
<feature type="domain" description="Centrosomin N-terminal motif 1" evidence="3">
    <location>
        <begin position="60"/>
        <end position="98"/>
    </location>
</feature>
<dbReference type="GO" id="GO:0097431">
    <property type="term" value="C:mitotic spindle pole"/>
    <property type="evidence" value="ECO:0007669"/>
    <property type="project" value="TreeGrafter"/>
</dbReference>
<keyword evidence="2" id="KW-0963">Cytoplasm</keyword>
<reference evidence="4" key="2">
    <citation type="submission" date="2025-08" db="UniProtKB">
        <authorList>
            <consortium name="Ensembl"/>
        </authorList>
    </citation>
    <scope>IDENTIFICATION</scope>
</reference>
<dbReference type="GO" id="GO:0035371">
    <property type="term" value="C:microtubule plus-end"/>
    <property type="evidence" value="ECO:0007669"/>
    <property type="project" value="TreeGrafter"/>
</dbReference>
<evidence type="ECO:0000313" key="5">
    <source>
        <dbReference type="Proteomes" id="UP000007635"/>
    </source>
</evidence>
<comment type="subcellular location">
    <subcellularLocation>
        <location evidence="1">Cytoplasm</location>
    </subcellularLocation>
</comment>